<evidence type="ECO:0000313" key="3">
    <source>
        <dbReference type="Proteomes" id="UP000494329"/>
    </source>
</evidence>
<organism evidence="2 3">
    <name type="scientific">Paraburkholderia solisilvae</name>
    <dbReference type="NCBI Taxonomy" id="624376"/>
    <lineage>
        <taxon>Bacteria</taxon>
        <taxon>Pseudomonadati</taxon>
        <taxon>Pseudomonadota</taxon>
        <taxon>Betaproteobacteria</taxon>
        <taxon>Burkholderiales</taxon>
        <taxon>Burkholderiaceae</taxon>
        <taxon>Paraburkholderia</taxon>
    </lineage>
</organism>
<dbReference type="AlphaFoldDB" id="A0A6J5EWJ9"/>
<dbReference type="InterPro" id="IPR018968">
    <property type="entry name" value="Phasin"/>
</dbReference>
<dbReference type="NCBIfam" id="TIGR01841">
    <property type="entry name" value="phasin"/>
    <property type="match status" value="1"/>
</dbReference>
<dbReference type="InterPro" id="IPR010127">
    <property type="entry name" value="Phasin_subfam-1"/>
</dbReference>
<evidence type="ECO:0000259" key="1">
    <source>
        <dbReference type="Pfam" id="PF09361"/>
    </source>
</evidence>
<protein>
    <recommendedName>
        <fullName evidence="1">Phasin domain-containing protein</fullName>
    </recommendedName>
</protein>
<dbReference type="Proteomes" id="UP000494329">
    <property type="component" value="Unassembled WGS sequence"/>
</dbReference>
<dbReference type="RefSeq" id="WP_175115040.1">
    <property type="nucleotide sequence ID" value="NZ_CADIKF010000075.1"/>
</dbReference>
<reference evidence="2 3" key="1">
    <citation type="submission" date="2020-04" db="EMBL/GenBank/DDBJ databases">
        <authorList>
            <person name="De Canck E."/>
        </authorList>
    </citation>
    <scope>NUCLEOTIDE SEQUENCE [LARGE SCALE GENOMIC DNA]</scope>
    <source>
        <strain evidence="2 3">LMG 29739</strain>
    </source>
</reference>
<accession>A0A6J5EWJ9</accession>
<gene>
    <name evidence="2" type="ORF">LMG29739_05912</name>
</gene>
<name>A0A6J5EWJ9_9BURK</name>
<feature type="domain" description="Phasin" evidence="1">
    <location>
        <begin position="7"/>
        <end position="105"/>
    </location>
</feature>
<proteinExistence type="predicted"/>
<keyword evidence="3" id="KW-1185">Reference proteome</keyword>
<dbReference type="EMBL" id="CADIKF010000075">
    <property type="protein sequence ID" value="CAB3770959.1"/>
    <property type="molecule type" value="Genomic_DNA"/>
</dbReference>
<dbReference type="Pfam" id="PF09361">
    <property type="entry name" value="Phasin_2"/>
    <property type="match status" value="1"/>
</dbReference>
<evidence type="ECO:0000313" key="2">
    <source>
        <dbReference type="EMBL" id="CAB3770959.1"/>
    </source>
</evidence>
<sequence>MTLLTPEQFAAAQKANLDTLFGLTNKAFEGIEKLVELNLQVVKSTLAEGQENAQRALSVKDAQELLALQASLTQPVAEKVLSYSRHLYEIASATQAEFTRVAEVQYEEHNRKVQALVENAAKNAPAGSETAVAVIKSAITAANTTYETVHKATKQAVEIAESNFNAAATAASKAASQAAAQVSRSASATKKATAA</sequence>